<feature type="transmembrane region" description="Helical" evidence="5">
    <location>
        <begin position="202"/>
        <end position="220"/>
    </location>
</feature>
<organism evidence="7 9">
    <name type="scientific">Adineta steineri</name>
    <dbReference type="NCBI Taxonomy" id="433720"/>
    <lineage>
        <taxon>Eukaryota</taxon>
        <taxon>Metazoa</taxon>
        <taxon>Spiralia</taxon>
        <taxon>Gnathifera</taxon>
        <taxon>Rotifera</taxon>
        <taxon>Eurotatoria</taxon>
        <taxon>Bdelloidea</taxon>
        <taxon>Adinetida</taxon>
        <taxon>Adinetidae</taxon>
        <taxon>Adineta</taxon>
    </lineage>
</organism>
<dbReference type="InterPro" id="IPR006214">
    <property type="entry name" value="Bax_inhibitor_1-related"/>
</dbReference>
<comment type="similarity">
    <text evidence="5">Belongs to the BI1 family.</text>
</comment>
<keyword evidence="2 5" id="KW-0812">Transmembrane</keyword>
<dbReference type="EMBL" id="CAJNOG010000147">
    <property type="protein sequence ID" value="CAF1009142.1"/>
    <property type="molecule type" value="Genomic_DNA"/>
</dbReference>
<feature type="transmembrane region" description="Helical" evidence="5">
    <location>
        <begin position="113"/>
        <end position="133"/>
    </location>
</feature>
<evidence type="ECO:0000313" key="8">
    <source>
        <dbReference type="EMBL" id="CAF3713439.1"/>
    </source>
</evidence>
<dbReference type="EMBL" id="CAJOAZ010000788">
    <property type="protein sequence ID" value="CAF3713439.1"/>
    <property type="molecule type" value="Genomic_DNA"/>
</dbReference>
<feature type="transmembrane region" description="Helical" evidence="5">
    <location>
        <begin position="226"/>
        <end position="243"/>
    </location>
</feature>
<accession>A0A814HFP3</accession>
<dbReference type="Proteomes" id="UP000663845">
    <property type="component" value="Unassembled WGS sequence"/>
</dbReference>
<protein>
    <submittedName>
        <fullName evidence="7">Uncharacterized protein</fullName>
    </submittedName>
</protein>
<feature type="region of interest" description="Disordered" evidence="6">
    <location>
        <begin position="1"/>
        <end position="20"/>
    </location>
</feature>
<dbReference type="GO" id="GO:2001234">
    <property type="term" value="P:negative regulation of apoptotic signaling pathway"/>
    <property type="evidence" value="ECO:0007669"/>
    <property type="project" value="TreeGrafter"/>
</dbReference>
<dbReference type="CDD" id="cd10428">
    <property type="entry name" value="LFG_like"/>
    <property type="match status" value="1"/>
</dbReference>
<evidence type="ECO:0000256" key="3">
    <source>
        <dbReference type="ARBA" id="ARBA00022989"/>
    </source>
</evidence>
<evidence type="ECO:0000256" key="1">
    <source>
        <dbReference type="ARBA" id="ARBA00004141"/>
    </source>
</evidence>
<feature type="region of interest" description="Disordered" evidence="6">
    <location>
        <begin position="31"/>
        <end position="60"/>
    </location>
</feature>
<sequence length="287" mass="31407">MSHDLNTFNNPSAPPSDYQSYQLEQPDAYQSYPLSQAGGSSPQAAESPPQANNATGTDGWGDFSSLDGKEIRRVFVRNVYAILMIQLLVGFGIIALFHFTPSIRAFVRSSSGLWLYLALIIAFIVICITLVCCCQCASRQFPANLIIFGMGTLLMSYMMGMVSAFYETDSVLIAVGITAFVCLGVTIFSFQTKYDFTSCCGVLFVISIALLGFSIAVIFTRSHVVYTIYAGLGAVAFSIYLAVDTQLIMGGKRQEISGEDHIAAAYMLYTDIVNVFIFMLELLGKRQ</sequence>
<evidence type="ECO:0000256" key="4">
    <source>
        <dbReference type="ARBA" id="ARBA00023136"/>
    </source>
</evidence>
<dbReference type="GO" id="GO:0005783">
    <property type="term" value="C:endoplasmic reticulum"/>
    <property type="evidence" value="ECO:0007669"/>
    <property type="project" value="TreeGrafter"/>
</dbReference>
<dbReference type="GO" id="GO:0016020">
    <property type="term" value="C:membrane"/>
    <property type="evidence" value="ECO:0007669"/>
    <property type="project" value="UniProtKB-SubCell"/>
</dbReference>
<feature type="transmembrane region" description="Helical" evidence="5">
    <location>
        <begin position="264"/>
        <end position="284"/>
    </location>
</feature>
<dbReference type="Pfam" id="PF01027">
    <property type="entry name" value="Bax1-I"/>
    <property type="match status" value="1"/>
</dbReference>
<comment type="subcellular location">
    <subcellularLocation>
        <location evidence="1">Membrane</location>
        <topology evidence="1">Multi-pass membrane protein</topology>
    </subcellularLocation>
</comment>
<comment type="caution">
    <text evidence="7">The sequence shown here is derived from an EMBL/GenBank/DDBJ whole genome shotgun (WGS) entry which is preliminary data.</text>
</comment>
<keyword evidence="3 5" id="KW-1133">Transmembrane helix</keyword>
<feature type="compositionally biased region" description="Polar residues" evidence="6">
    <location>
        <begin position="32"/>
        <end position="56"/>
    </location>
</feature>
<dbReference type="AlphaFoldDB" id="A0A814HFP3"/>
<dbReference type="PANTHER" id="PTHR23291:SF127">
    <property type="entry name" value="PROTEIN LIFEGUARD 1-LIKE"/>
    <property type="match status" value="1"/>
</dbReference>
<proteinExistence type="inferred from homology"/>
<reference evidence="7" key="1">
    <citation type="submission" date="2021-02" db="EMBL/GenBank/DDBJ databases">
        <authorList>
            <person name="Nowell W R."/>
        </authorList>
    </citation>
    <scope>NUCLEOTIDE SEQUENCE</scope>
</reference>
<feature type="transmembrane region" description="Helical" evidence="5">
    <location>
        <begin position="172"/>
        <end position="190"/>
    </location>
</feature>
<evidence type="ECO:0000313" key="7">
    <source>
        <dbReference type="EMBL" id="CAF1009142.1"/>
    </source>
</evidence>
<dbReference type="GO" id="GO:0005794">
    <property type="term" value="C:Golgi apparatus"/>
    <property type="evidence" value="ECO:0007669"/>
    <property type="project" value="TreeGrafter"/>
</dbReference>
<name>A0A814HFP3_9BILA</name>
<feature type="transmembrane region" description="Helical" evidence="5">
    <location>
        <begin position="145"/>
        <end position="166"/>
    </location>
</feature>
<evidence type="ECO:0000313" key="9">
    <source>
        <dbReference type="Proteomes" id="UP000663845"/>
    </source>
</evidence>
<gene>
    <name evidence="7" type="ORF">JYZ213_LOCUS16429</name>
    <name evidence="8" type="ORF">OXD698_LOCUS13125</name>
</gene>
<evidence type="ECO:0000256" key="5">
    <source>
        <dbReference type="RuleBase" id="RU004379"/>
    </source>
</evidence>
<keyword evidence="4 5" id="KW-0472">Membrane</keyword>
<feature type="transmembrane region" description="Helical" evidence="5">
    <location>
        <begin position="79"/>
        <end position="101"/>
    </location>
</feature>
<evidence type="ECO:0000256" key="6">
    <source>
        <dbReference type="SAM" id="MobiDB-lite"/>
    </source>
</evidence>
<dbReference type="PANTHER" id="PTHR23291">
    <property type="entry name" value="BAX INHIBITOR-RELATED"/>
    <property type="match status" value="1"/>
</dbReference>
<evidence type="ECO:0000256" key="2">
    <source>
        <dbReference type="ARBA" id="ARBA00022692"/>
    </source>
</evidence>
<dbReference type="Proteomes" id="UP000663844">
    <property type="component" value="Unassembled WGS sequence"/>
</dbReference>